<keyword evidence="2" id="KW-1185">Reference proteome</keyword>
<accession>A0A0K1EAT5</accession>
<dbReference type="AlphaFoldDB" id="A0A0K1EAT5"/>
<gene>
    <name evidence="1" type="ORF">CMC5_021210</name>
</gene>
<evidence type="ECO:0000313" key="2">
    <source>
        <dbReference type="Proteomes" id="UP000067626"/>
    </source>
</evidence>
<reference evidence="1 2" key="1">
    <citation type="submission" date="2015-07" db="EMBL/GenBank/DDBJ databases">
        <title>Genome analysis of myxobacterium Chondromyces crocatus Cm c5 reveals a high potential for natural compound synthesis and the genetic basis for the loss of fruiting body formation.</title>
        <authorList>
            <person name="Zaburannyi N."/>
            <person name="Bunk B."/>
            <person name="Maier J."/>
            <person name="Overmann J."/>
            <person name="Mueller R."/>
        </authorList>
    </citation>
    <scope>NUCLEOTIDE SEQUENCE [LARGE SCALE GENOMIC DNA]</scope>
    <source>
        <strain evidence="1 2">Cm c5</strain>
    </source>
</reference>
<name>A0A0K1EAT5_CHOCO</name>
<sequence>MHADAVGARSLVTPLEGCLAALEDCVTALEGCMAALEVQEVTSRDVGAYCPDAHALGAAISLSSTRSARHDGMTGTLSSAGPCWAERTSWSSRTS</sequence>
<proteinExistence type="predicted"/>
<dbReference type="RefSeq" id="WP_218920250.1">
    <property type="nucleotide sequence ID" value="NZ_CP012159.1"/>
</dbReference>
<organism evidence="1 2">
    <name type="scientific">Chondromyces crocatus</name>
    <dbReference type="NCBI Taxonomy" id="52"/>
    <lineage>
        <taxon>Bacteria</taxon>
        <taxon>Pseudomonadati</taxon>
        <taxon>Myxococcota</taxon>
        <taxon>Polyangia</taxon>
        <taxon>Polyangiales</taxon>
        <taxon>Polyangiaceae</taxon>
        <taxon>Chondromyces</taxon>
    </lineage>
</organism>
<protein>
    <submittedName>
        <fullName evidence="1">Uncharacterized protein</fullName>
    </submittedName>
</protein>
<dbReference type="KEGG" id="ccro:CMC5_021210"/>
<evidence type="ECO:0000313" key="1">
    <source>
        <dbReference type="EMBL" id="AKT37980.1"/>
    </source>
</evidence>
<dbReference type="EMBL" id="CP012159">
    <property type="protein sequence ID" value="AKT37980.1"/>
    <property type="molecule type" value="Genomic_DNA"/>
</dbReference>
<dbReference type="Proteomes" id="UP000067626">
    <property type="component" value="Chromosome"/>
</dbReference>